<dbReference type="InterPro" id="IPR035919">
    <property type="entry name" value="EAL_sf"/>
</dbReference>
<dbReference type="SUPFAM" id="SSF141868">
    <property type="entry name" value="EAL domain-like"/>
    <property type="match status" value="1"/>
</dbReference>
<dbReference type="CDD" id="cd01948">
    <property type="entry name" value="EAL"/>
    <property type="match status" value="1"/>
</dbReference>
<dbReference type="Gene3D" id="3.20.20.450">
    <property type="entry name" value="EAL domain"/>
    <property type="match status" value="1"/>
</dbReference>
<dbReference type="EMBL" id="JBHMEP010000007">
    <property type="protein sequence ID" value="MFB9136857.1"/>
    <property type="molecule type" value="Genomic_DNA"/>
</dbReference>
<name>A0ABV5HT08_9VIBR</name>
<proteinExistence type="predicted"/>
<accession>A0ABV5HT08</accession>
<evidence type="ECO:0000259" key="1">
    <source>
        <dbReference type="PROSITE" id="PS50883"/>
    </source>
</evidence>
<gene>
    <name evidence="2" type="ORF">ACFFUV_17955</name>
</gene>
<keyword evidence="3" id="KW-1185">Reference proteome</keyword>
<dbReference type="InterPro" id="IPR050706">
    <property type="entry name" value="Cyclic-di-GMP_PDE-like"/>
</dbReference>
<evidence type="ECO:0000313" key="3">
    <source>
        <dbReference type="Proteomes" id="UP001589645"/>
    </source>
</evidence>
<feature type="domain" description="EAL" evidence="1">
    <location>
        <begin position="12"/>
        <end position="264"/>
    </location>
</feature>
<dbReference type="PROSITE" id="PS50883">
    <property type="entry name" value="EAL"/>
    <property type="match status" value="1"/>
</dbReference>
<dbReference type="InterPro" id="IPR001633">
    <property type="entry name" value="EAL_dom"/>
</dbReference>
<reference evidence="2 3" key="1">
    <citation type="submission" date="2024-09" db="EMBL/GenBank/DDBJ databases">
        <authorList>
            <person name="Sun Q."/>
            <person name="Mori K."/>
        </authorList>
    </citation>
    <scope>NUCLEOTIDE SEQUENCE [LARGE SCALE GENOMIC DNA]</scope>
    <source>
        <strain evidence="2 3">CECT 8064</strain>
    </source>
</reference>
<dbReference type="Proteomes" id="UP001589645">
    <property type="component" value="Unassembled WGS sequence"/>
</dbReference>
<protein>
    <submittedName>
        <fullName evidence="2">EAL domain-containing protein</fullName>
    </submittedName>
</protein>
<dbReference type="PANTHER" id="PTHR33121:SF76">
    <property type="entry name" value="SIGNALING PROTEIN"/>
    <property type="match status" value="1"/>
</dbReference>
<sequence>MAIHDISQCTQWLDINSNLQFIANYKQWKLTSVFQPIFDKLDNVIGAEALVRITDLEGQIIQPDHFFHSKTTQEEDKQNVERLSQAIHLRNFSLSKFRDLKLFLNLLPTVGEHYATNGLNKDHLYQRLRNLHLRSDQLVMEVVESQAKDERLLQVGMNRLSVYGVNIAIDDFGSEASNQRRVEMLRPHIMKLDRSLLAEYMCGKPFRLLDGLRLAKRVGAQTVIEGIETLDEYDAMHELDIDMFQGYYLGVPEALQSKIFVEAS</sequence>
<comment type="caution">
    <text evidence="2">The sequence shown here is derived from an EMBL/GenBank/DDBJ whole genome shotgun (WGS) entry which is preliminary data.</text>
</comment>
<evidence type="ECO:0000313" key="2">
    <source>
        <dbReference type="EMBL" id="MFB9136857.1"/>
    </source>
</evidence>
<dbReference type="Pfam" id="PF00563">
    <property type="entry name" value="EAL"/>
    <property type="match status" value="1"/>
</dbReference>
<dbReference type="RefSeq" id="WP_390195423.1">
    <property type="nucleotide sequence ID" value="NZ_JBHMEP010000007.1"/>
</dbReference>
<organism evidence="2 3">
    <name type="scientific">Vibrio olivae</name>
    <dbReference type="NCBI Taxonomy" id="1243002"/>
    <lineage>
        <taxon>Bacteria</taxon>
        <taxon>Pseudomonadati</taxon>
        <taxon>Pseudomonadota</taxon>
        <taxon>Gammaproteobacteria</taxon>
        <taxon>Vibrionales</taxon>
        <taxon>Vibrionaceae</taxon>
        <taxon>Vibrio</taxon>
    </lineage>
</organism>
<dbReference type="SMART" id="SM00052">
    <property type="entry name" value="EAL"/>
    <property type="match status" value="1"/>
</dbReference>
<dbReference type="PANTHER" id="PTHR33121">
    <property type="entry name" value="CYCLIC DI-GMP PHOSPHODIESTERASE PDEF"/>
    <property type="match status" value="1"/>
</dbReference>